<name>A0ABP7ACI6_9ACTN</name>
<comment type="caution">
    <text evidence="1">The sequence shown here is derived from an EMBL/GenBank/DDBJ whole genome shotgun (WGS) entry which is preliminary data.</text>
</comment>
<accession>A0ABP7ACI6</accession>
<organism evidence="1 2">
    <name type="scientific">Kineosporia mesophila</name>
    <dbReference type="NCBI Taxonomy" id="566012"/>
    <lineage>
        <taxon>Bacteria</taxon>
        <taxon>Bacillati</taxon>
        <taxon>Actinomycetota</taxon>
        <taxon>Actinomycetes</taxon>
        <taxon>Kineosporiales</taxon>
        <taxon>Kineosporiaceae</taxon>
        <taxon>Kineosporia</taxon>
    </lineage>
</organism>
<evidence type="ECO:0000313" key="1">
    <source>
        <dbReference type="EMBL" id="GAA3629377.1"/>
    </source>
</evidence>
<protein>
    <submittedName>
        <fullName evidence="1">Uncharacterized protein</fullName>
    </submittedName>
</protein>
<keyword evidence="2" id="KW-1185">Reference proteome</keyword>
<gene>
    <name evidence="1" type="ORF">GCM10022223_53700</name>
</gene>
<evidence type="ECO:0000313" key="2">
    <source>
        <dbReference type="Proteomes" id="UP001501074"/>
    </source>
</evidence>
<dbReference type="Proteomes" id="UP001501074">
    <property type="component" value="Unassembled WGS sequence"/>
</dbReference>
<proteinExistence type="predicted"/>
<reference evidence="2" key="1">
    <citation type="journal article" date="2019" name="Int. J. Syst. Evol. Microbiol.">
        <title>The Global Catalogue of Microorganisms (GCM) 10K type strain sequencing project: providing services to taxonomists for standard genome sequencing and annotation.</title>
        <authorList>
            <consortium name="The Broad Institute Genomics Platform"/>
            <consortium name="The Broad Institute Genome Sequencing Center for Infectious Disease"/>
            <person name="Wu L."/>
            <person name="Ma J."/>
        </authorList>
    </citation>
    <scope>NUCLEOTIDE SEQUENCE [LARGE SCALE GENOMIC DNA]</scope>
    <source>
        <strain evidence="2">JCM 16902</strain>
    </source>
</reference>
<dbReference type="EMBL" id="BAAAZO010000010">
    <property type="protein sequence ID" value="GAA3629377.1"/>
    <property type="molecule type" value="Genomic_DNA"/>
</dbReference>
<sequence>MRIDKDGGLVTDDVVPAGKDHWLGDCEDQAFADYFKTLW</sequence>